<evidence type="ECO:0000259" key="2">
    <source>
        <dbReference type="Pfam" id="PF00676"/>
    </source>
</evidence>
<evidence type="ECO:0000313" key="3">
    <source>
        <dbReference type="EMBL" id="SVB67980.1"/>
    </source>
</evidence>
<dbReference type="EMBL" id="UINC01052538">
    <property type="protein sequence ID" value="SVB67980.1"/>
    <property type="molecule type" value="Genomic_DNA"/>
</dbReference>
<gene>
    <name evidence="3" type="ORF">METZ01_LOCUS220834</name>
</gene>
<dbReference type="PANTHER" id="PTHR43380:SF1">
    <property type="entry name" value="2-OXOISOVALERATE DEHYDROGENASE SUBUNIT ALPHA, MITOCHONDRIAL"/>
    <property type="match status" value="1"/>
</dbReference>
<evidence type="ECO:0000256" key="1">
    <source>
        <dbReference type="ARBA" id="ARBA00023002"/>
    </source>
</evidence>
<proteinExistence type="predicted"/>
<keyword evidence="1" id="KW-0560">Oxidoreductase</keyword>
<dbReference type="Gene3D" id="3.40.50.970">
    <property type="match status" value="1"/>
</dbReference>
<organism evidence="3">
    <name type="scientific">marine metagenome</name>
    <dbReference type="NCBI Taxonomy" id="408172"/>
    <lineage>
        <taxon>unclassified sequences</taxon>
        <taxon>metagenomes</taxon>
        <taxon>ecological metagenomes</taxon>
    </lineage>
</organism>
<dbReference type="GO" id="GO:0009083">
    <property type="term" value="P:branched-chain amino acid catabolic process"/>
    <property type="evidence" value="ECO:0007669"/>
    <property type="project" value="TreeGrafter"/>
</dbReference>
<dbReference type="InterPro" id="IPR029061">
    <property type="entry name" value="THDP-binding"/>
</dbReference>
<dbReference type="GO" id="GO:0016624">
    <property type="term" value="F:oxidoreductase activity, acting on the aldehyde or oxo group of donors, disulfide as acceptor"/>
    <property type="evidence" value="ECO:0007669"/>
    <property type="project" value="InterPro"/>
</dbReference>
<protein>
    <recommendedName>
        <fullName evidence="2">Dehydrogenase E1 component domain-containing protein</fullName>
    </recommendedName>
</protein>
<accession>A0A382FYB7</accession>
<feature type="domain" description="Dehydrogenase E1 component" evidence="2">
    <location>
        <begin position="55"/>
        <end position="206"/>
    </location>
</feature>
<dbReference type="SUPFAM" id="SSF52518">
    <property type="entry name" value="Thiamin diphosphate-binding fold (THDP-binding)"/>
    <property type="match status" value="1"/>
</dbReference>
<dbReference type="AlphaFoldDB" id="A0A382FYB7"/>
<name>A0A382FYB7_9ZZZZ</name>
<dbReference type="Pfam" id="PF00676">
    <property type="entry name" value="E1_dh"/>
    <property type="match status" value="1"/>
</dbReference>
<dbReference type="InterPro" id="IPR050771">
    <property type="entry name" value="Alpha-ketoacid_DH_E1_comp"/>
</dbReference>
<feature type="non-terminal residue" evidence="3">
    <location>
        <position position="206"/>
    </location>
</feature>
<reference evidence="3" key="1">
    <citation type="submission" date="2018-05" db="EMBL/GenBank/DDBJ databases">
        <authorList>
            <person name="Lanie J.A."/>
            <person name="Ng W.-L."/>
            <person name="Kazmierczak K.M."/>
            <person name="Andrzejewski T.M."/>
            <person name="Davidsen T.M."/>
            <person name="Wayne K.J."/>
            <person name="Tettelin H."/>
            <person name="Glass J.I."/>
            <person name="Rusch D."/>
            <person name="Podicherti R."/>
            <person name="Tsui H.-C.T."/>
            <person name="Winkler M.E."/>
        </authorList>
    </citation>
    <scope>NUCLEOTIDE SEQUENCE</scope>
</reference>
<dbReference type="InterPro" id="IPR001017">
    <property type="entry name" value="DH_E1"/>
</dbReference>
<sequence>MKRYPAYDPPEYLIWTPDPELLKAYEQVLDKDPEKASVIDRVSEEDLLRIYRDLLLTRLHDIGLKRWVKQGILSKAWLGTGEEAVTVGSVAALNRERDVVCPMIRNAGACHMMGMPMAHLFRAYLGTSDSPSGGRDLHAGDLRHGVIQPISHMGASVPVIAGVALAFKQREEDRVAMTWIGDGATRTAACHEGINFAAVQHLPAVF</sequence>
<dbReference type="PANTHER" id="PTHR43380">
    <property type="entry name" value="2-OXOISOVALERATE DEHYDROGENASE SUBUNIT ALPHA, MITOCHONDRIAL"/>
    <property type="match status" value="1"/>
</dbReference>